<comment type="caution">
    <text evidence="2">The sequence shown here is derived from an EMBL/GenBank/DDBJ whole genome shotgun (WGS) entry which is preliminary data.</text>
</comment>
<evidence type="ECO:0000313" key="3">
    <source>
        <dbReference type="Proteomes" id="UP001367676"/>
    </source>
</evidence>
<feature type="compositionally biased region" description="Basic residues" evidence="1">
    <location>
        <begin position="68"/>
        <end position="88"/>
    </location>
</feature>
<keyword evidence="3" id="KW-1185">Reference proteome</keyword>
<dbReference type="EMBL" id="JBBCAQ010000023">
    <property type="protein sequence ID" value="KAK7588085.1"/>
    <property type="molecule type" value="Genomic_DNA"/>
</dbReference>
<feature type="region of interest" description="Disordered" evidence="1">
    <location>
        <begin position="68"/>
        <end position="91"/>
    </location>
</feature>
<dbReference type="Proteomes" id="UP001367676">
    <property type="component" value="Unassembled WGS sequence"/>
</dbReference>
<reference evidence="2 3" key="1">
    <citation type="submission" date="2024-03" db="EMBL/GenBank/DDBJ databases">
        <title>Adaptation during the transition from Ophiocordyceps entomopathogen to insect associate is accompanied by gene loss and intensified selection.</title>
        <authorList>
            <person name="Ward C.M."/>
            <person name="Onetto C.A."/>
            <person name="Borneman A.R."/>
        </authorList>
    </citation>
    <scope>NUCLEOTIDE SEQUENCE [LARGE SCALE GENOMIC DNA]</scope>
    <source>
        <strain evidence="2">AWRI1</strain>
        <tissue evidence="2">Single Adult Female</tissue>
    </source>
</reference>
<protein>
    <submittedName>
        <fullName evidence="2">Uncharacterized protein</fullName>
    </submittedName>
</protein>
<organism evidence="2 3">
    <name type="scientific">Parthenolecanium corni</name>
    <dbReference type="NCBI Taxonomy" id="536013"/>
    <lineage>
        <taxon>Eukaryota</taxon>
        <taxon>Metazoa</taxon>
        <taxon>Ecdysozoa</taxon>
        <taxon>Arthropoda</taxon>
        <taxon>Hexapoda</taxon>
        <taxon>Insecta</taxon>
        <taxon>Pterygota</taxon>
        <taxon>Neoptera</taxon>
        <taxon>Paraneoptera</taxon>
        <taxon>Hemiptera</taxon>
        <taxon>Sternorrhyncha</taxon>
        <taxon>Coccoidea</taxon>
        <taxon>Coccidae</taxon>
        <taxon>Parthenolecanium</taxon>
    </lineage>
</organism>
<accession>A0AAN9TVQ4</accession>
<evidence type="ECO:0000313" key="2">
    <source>
        <dbReference type="EMBL" id="KAK7588085.1"/>
    </source>
</evidence>
<evidence type="ECO:0000256" key="1">
    <source>
        <dbReference type="SAM" id="MobiDB-lite"/>
    </source>
</evidence>
<sequence>MFFTKFIVNNDDEGKKCRIHSATGGTVGAKIKTEMSFFRRAHFARHVTGAAIRADVTVQTRQLWKFAKRPKGKKMHRQPFRPPPHRSPQRSTAIQIEWRSVAGCTICDYTNIAPIAGTDLSKKLSCYR</sequence>
<gene>
    <name evidence="2" type="ORF">V9T40_005330</name>
</gene>
<name>A0AAN9TVQ4_9HEMI</name>
<dbReference type="AlphaFoldDB" id="A0AAN9TVQ4"/>
<proteinExistence type="predicted"/>